<organism evidence="3">
    <name type="scientific">uncultured Microcoleus sp</name>
    <dbReference type="NCBI Taxonomy" id="259945"/>
    <lineage>
        <taxon>Bacteria</taxon>
        <taxon>Bacillati</taxon>
        <taxon>Cyanobacteriota</taxon>
        <taxon>Cyanophyceae</taxon>
        <taxon>Oscillatoriophycideae</taxon>
        <taxon>Oscillatoriales</taxon>
        <taxon>Microcoleaceae</taxon>
        <taxon>Microcoleus</taxon>
        <taxon>environmental samples</taxon>
    </lineage>
</organism>
<evidence type="ECO:0000259" key="2">
    <source>
        <dbReference type="Pfam" id="PF09990"/>
    </source>
</evidence>
<protein>
    <recommendedName>
        <fullName evidence="2">DUF2231 domain-containing protein</fullName>
    </recommendedName>
</protein>
<feature type="transmembrane region" description="Helical" evidence="1">
    <location>
        <begin position="138"/>
        <end position="159"/>
    </location>
</feature>
<dbReference type="InterPro" id="IPR019251">
    <property type="entry name" value="DUF2231_TM"/>
</dbReference>
<dbReference type="AlphaFoldDB" id="A0A6J4PLX0"/>
<feature type="transmembrane region" description="Helical" evidence="1">
    <location>
        <begin position="110"/>
        <end position="132"/>
    </location>
</feature>
<keyword evidence="1" id="KW-0472">Membrane</keyword>
<dbReference type="Pfam" id="PF09990">
    <property type="entry name" value="DUF2231"/>
    <property type="match status" value="1"/>
</dbReference>
<feature type="transmembrane region" description="Helical" evidence="1">
    <location>
        <begin position="45"/>
        <end position="65"/>
    </location>
</feature>
<gene>
    <name evidence="3" type="ORF">AVDCRST_MAG84-7036</name>
</gene>
<reference evidence="3" key="1">
    <citation type="submission" date="2020-02" db="EMBL/GenBank/DDBJ databases">
        <authorList>
            <person name="Meier V. D."/>
        </authorList>
    </citation>
    <scope>NUCLEOTIDE SEQUENCE</scope>
    <source>
        <strain evidence="3">AVDCRST_MAG84</strain>
    </source>
</reference>
<dbReference type="SUPFAM" id="SSF103473">
    <property type="entry name" value="MFS general substrate transporter"/>
    <property type="match status" value="1"/>
</dbReference>
<name>A0A6J4PLX0_9CYAN</name>
<keyword evidence="1" id="KW-1133">Transmembrane helix</keyword>
<keyword evidence="1" id="KW-0812">Transmembrane</keyword>
<feature type="transmembrane region" description="Helical" evidence="1">
    <location>
        <begin position="77"/>
        <end position="98"/>
    </location>
</feature>
<dbReference type="InterPro" id="IPR016923">
    <property type="entry name" value="UCP029509"/>
</dbReference>
<accession>A0A6J4PLX0</accession>
<dbReference type="EMBL" id="CADCTZ010001799">
    <property type="protein sequence ID" value="CAA9419067.1"/>
    <property type="molecule type" value="Genomic_DNA"/>
</dbReference>
<dbReference type="InterPro" id="IPR036259">
    <property type="entry name" value="MFS_trans_sf"/>
</dbReference>
<dbReference type="PIRSF" id="PIRSF029509">
    <property type="entry name" value="UCP029509"/>
    <property type="match status" value="1"/>
</dbReference>
<evidence type="ECO:0000256" key="1">
    <source>
        <dbReference type="SAM" id="Phobius"/>
    </source>
</evidence>
<evidence type="ECO:0000313" key="3">
    <source>
        <dbReference type="EMBL" id="CAA9419067.1"/>
    </source>
</evidence>
<feature type="domain" description="DUF2231" evidence="2">
    <location>
        <begin position="38"/>
        <end position="171"/>
    </location>
</feature>
<proteinExistence type="predicted"/>
<sequence>METNPRNSTPYPNIPPILESHDAEYRDAGITSSVQIAGHPLHPAIVLFPIAFLVGAAGTDIGYWLTSDPFWARASVWLIGVGFAAGILAAITGFLEFFKVKRVRERSAGWLHMGGNVAVMVLSLINLLLRQGNPAEPILYTGLAISIVVATLLGITGWYGGELSFRHKIGVIGPTSHNS</sequence>